<evidence type="ECO:0000256" key="8">
    <source>
        <dbReference type="ARBA" id="ARBA00032554"/>
    </source>
</evidence>
<comment type="function">
    <text evidence="9">Catalyzes the phosphorylation of the position 2 hydroxy group of 4-diphosphocytidyl-2C-methyl-D-erythritol.</text>
</comment>
<dbReference type="GO" id="GO:0016114">
    <property type="term" value="P:terpenoid biosynthetic process"/>
    <property type="evidence" value="ECO:0007669"/>
    <property type="project" value="UniProtKB-UniRule"/>
</dbReference>
<evidence type="ECO:0000259" key="11">
    <source>
        <dbReference type="Pfam" id="PF08544"/>
    </source>
</evidence>
<dbReference type="RefSeq" id="WP_005978587.1">
    <property type="nucleotide sequence ID" value="NZ_CABKNW010000004.1"/>
</dbReference>
<evidence type="ECO:0000256" key="4">
    <source>
        <dbReference type="ARBA" id="ARBA00022679"/>
    </source>
</evidence>
<dbReference type="Proteomes" id="UP000249008">
    <property type="component" value="Chromosome 1"/>
</dbReference>
<dbReference type="GO" id="GO:0019288">
    <property type="term" value="P:isopentenyl diphosphate biosynthetic process, methylerythritol 4-phosphate pathway"/>
    <property type="evidence" value="ECO:0007669"/>
    <property type="project" value="UniProtKB-UniRule"/>
</dbReference>
<keyword evidence="6 9" id="KW-0418">Kinase</keyword>
<dbReference type="SUPFAM" id="SSF55060">
    <property type="entry name" value="GHMP Kinase, C-terminal domain"/>
    <property type="match status" value="1"/>
</dbReference>
<evidence type="ECO:0000256" key="1">
    <source>
        <dbReference type="ARBA" id="ARBA00009684"/>
    </source>
</evidence>
<dbReference type="PIRSF" id="PIRSF010376">
    <property type="entry name" value="IspE"/>
    <property type="match status" value="1"/>
</dbReference>
<dbReference type="PANTHER" id="PTHR43527:SF2">
    <property type="entry name" value="4-DIPHOSPHOCYTIDYL-2-C-METHYL-D-ERYTHRITOL KINASE, CHLOROPLASTIC"/>
    <property type="match status" value="1"/>
</dbReference>
<comment type="pathway">
    <text evidence="9">Isoprenoid biosynthesis; isopentenyl diphosphate biosynthesis via DXP pathway; isopentenyl diphosphate from 1-deoxy-D-xylulose 5-phosphate: step 3/6.</text>
</comment>
<dbReference type="KEGG" id="ful:C4N20_06265"/>
<feature type="binding site" evidence="9">
    <location>
        <begin position="96"/>
        <end position="106"/>
    </location>
    <ligand>
        <name>ATP</name>
        <dbReference type="ChEBI" id="CHEBI:30616"/>
    </ligand>
</feature>
<dbReference type="GeneID" id="78454406"/>
<dbReference type="Gene3D" id="3.30.70.890">
    <property type="entry name" value="GHMP kinase, C-terminal domain"/>
    <property type="match status" value="1"/>
</dbReference>
<organism evidence="12 13">
    <name type="scientific">Fusobacterium ulcerans</name>
    <dbReference type="NCBI Taxonomy" id="861"/>
    <lineage>
        <taxon>Bacteria</taxon>
        <taxon>Fusobacteriati</taxon>
        <taxon>Fusobacteriota</taxon>
        <taxon>Fusobacteriia</taxon>
        <taxon>Fusobacteriales</taxon>
        <taxon>Fusobacteriaceae</taxon>
        <taxon>Fusobacterium</taxon>
    </lineage>
</organism>
<dbReference type="InterPro" id="IPR004424">
    <property type="entry name" value="IspE"/>
</dbReference>
<evidence type="ECO:0000256" key="7">
    <source>
        <dbReference type="ARBA" id="ARBA00022840"/>
    </source>
</evidence>
<dbReference type="EMBL" id="LS483487">
    <property type="protein sequence ID" value="SQJ15848.1"/>
    <property type="molecule type" value="Genomic_DNA"/>
</dbReference>
<dbReference type="AlphaFoldDB" id="A0AAX1TQZ0"/>
<dbReference type="SUPFAM" id="SSF54211">
    <property type="entry name" value="Ribosomal protein S5 domain 2-like"/>
    <property type="match status" value="1"/>
</dbReference>
<keyword evidence="7 9" id="KW-0067">ATP-binding</keyword>
<evidence type="ECO:0000256" key="5">
    <source>
        <dbReference type="ARBA" id="ARBA00022741"/>
    </source>
</evidence>
<sequence length="286" mass="32112">MKFSLNSNGKINIGLNVTGRCENGYHLLDMVMVPISLSDTMTGEITDAKGTLTIETNKKDIPTGKENILYKIYDKFYDESALERKKVYVYLEKRIPHQAGLGGGSSNGAFLLKLLNSFHDNHFSMEKMIEIGKSVGADIPFFLINKSARVTGIGENIEIIENNLDSALIIIKPDFGVSTGKAYKNMYMLNNKRDADIDKIVLGLKENSLSTVENSIENHLEQGLLLEDENIIDFRKRLAALNNMKFFMSGSGSAYYTFADKNEKENIYKILKEHFKNCEVHLCGSL</sequence>
<proteinExistence type="inferred from homology"/>
<keyword evidence="5 9" id="KW-0547">Nucleotide-binding</keyword>
<evidence type="ECO:0000313" key="12">
    <source>
        <dbReference type="EMBL" id="SQJ15848.1"/>
    </source>
</evidence>
<gene>
    <name evidence="9 12" type="primary">ispE</name>
    <name evidence="12" type="ORF">NCTC12112_03142</name>
</gene>
<feature type="domain" description="GHMP kinase N-terminal" evidence="10">
    <location>
        <begin position="67"/>
        <end position="143"/>
    </location>
</feature>
<comment type="catalytic activity">
    <reaction evidence="9">
        <text>4-CDP-2-C-methyl-D-erythritol + ATP = 4-CDP-2-C-methyl-D-erythritol 2-phosphate + ADP + H(+)</text>
        <dbReference type="Rhea" id="RHEA:18437"/>
        <dbReference type="ChEBI" id="CHEBI:15378"/>
        <dbReference type="ChEBI" id="CHEBI:30616"/>
        <dbReference type="ChEBI" id="CHEBI:57823"/>
        <dbReference type="ChEBI" id="CHEBI:57919"/>
        <dbReference type="ChEBI" id="CHEBI:456216"/>
        <dbReference type="EC" id="2.7.1.148"/>
    </reaction>
</comment>
<keyword evidence="4 9" id="KW-0808">Transferase</keyword>
<evidence type="ECO:0000256" key="2">
    <source>
        <dbReference type="ARBA" id="ARBA00012052"/>
    </source>
</evidence>
<name>A0AAX1TQZ0_9FUSO</name>
<accession>A0AAX1TQZ0</accession>
<evidence type="ECO:0000256" key="3">
    <source>
        <dbReference type="ARBA" id="ARBA00017473"/>
    </source>
</evidence>
<feature type="domain" description="GHMP kinase C-terminal" evidence="11">
    <location>
        <begin position="204"/>
        <end position="277"/>
    </location>
</feature>
<dbReference type="HAMAP" id="MF_00061">
    <property type="entry name" value="IspE"/>
    <property type="match status" value="1"/>
</dbReference>
<dbReference type="GO" id="GO:0005524">
    <property type="term" value="F:ATP binding"/>
    <property type="evidence" value="ECO:0007669"/>
    <property type="project" value="UniProtKB-UniRule"/>
</dbReference>
<dbReference type="InterPro" id="IPR014721">
    <property type="entry name" value="Ribsml_uS5_D2-typ_fold_subgr"/>
</dbReference>
<dbReference type="InterPro" id="IPR036554">
    <property type="entry name" value="GHMP_kinase_C_sf"/>
</dbReference>
<dbReference type="Pfam" id="PF00288">
    <property type="entry name" value="GHMP_kinases_N"/>
    <property type="match status" value="1"/>
</dbReference>
<evidence type="ECO:0000256" key="9">
    <source>
        <dbReference type="HAMAP-Rule" id="MF_00061"/>
    </source>
</evidence>
<dbReference type="PANTHER" id="PTHR43527">
    <property type="entry name" value="4-DIPHOSPHOCYTIDYL-2-C-METHYL-D-ERYTHRITOL KINASE, CHLOROPLASTIC"/>
    <property type="match status" value="1"/>
</dbReference>
<evidence type="ECO:0000313" key="13">
    <source>
        <dbReference type="Proteomes" id="UP000249008"/>
    </source>
</evidence>
<dbReference type="InterPro" id="IPR006204">
    <property type="entry name" value="GHMP_kinase_N_dom"/>
</dbReference>
<protein>
    <recommendedName>
        <fullName evidence="3 9">4-diphosphocytidyl-2-C-methyl-D-erythritol kinase</fullName>
        <shortName evidence="9">CMK</shortName>
        <ecNumber evidence="2 9">2.7.1.148</ecNumber>
    </recommendedName>
    <alternativeName>
        <fullName evidence="8 9">4-(cytidine-5'-diphospho)-2-C-methyl-D-erythritol kinase</fullName>
    </alternativeName>
</protein>
<feature type="active site" evidence="9">
    <location>
        <position position="138"/>
    </location>
</feature>
<evidence type="ECO:0000259" key="10">
    <source>
        <dbReference type="Pfam" id="PF00288"/>
    </source>
</evidence>
<dbReference type="NCBIfam" id="TIGR00154">
    <property type="entry name" value="ispE"/>
    <property type="match status" value="1"/>
</dbReference>
<dbReference type="InterPro" id="IPR013750">
    <property type="entry name" value="GHMP_kinase_C_dom"/>
</dbReference>
<dbReference type="Pfam" id="PF08544">
    <property type="entry name" value="GHMP_kinases_C"/>
    <property type="match status" value="1"/>
</dbReference>
<dbReference type="EC" id="2.7.1.148" evidence="2 9"/>
<comment type="similarity">
    <text evidence="1 9">Belongs to the GHMP kinase family. IspE subfamily.</text>
</comment>
<dbReference type="InterPro" id="IPR020568">
    <property type="entry name" value="Ribosomal_Su5_D2-typ_SF"/>
</dbReference>
<keyword evidence="9" id="KW-0414">Isoprene biosynthesis</keyword>
<dbReference type="GO" id="GO:0050515">
    <property type="term" value="F:4-(cytidine 5'-diphospho)-2-C-methyl-D-erythritol kinase activity"/>
    <property type="evidence" value="ECO:0007669"/>
    <property type="project" value="UniProtKB-UniRule"/>
</dbReference>
<feature type="active site" evidence="9">
    <location>
        <position position="10"/>
    </location>
</feature>
<reference evidence="12 13" key="1">
    <citation type="submission" date="2018-06" db="EMBL/GenBank/DDBJ databases">
        <authorList>
            <consortium name="Pathogen Informatics"/>
            <person name="Doyle S."/>
        </authorList>
    </citation>
    <scope>NUCLEOTIDE SEQUENCE [LARGE SCALE GENOMIC DNA]</scope>
    <source>
        <strain evidence="12 13">NCTC12112</strain>
    </source>
</reference>
<dbReference type="Gene3D" id="3.30.230.10">
    <property type="match status" value="1"/>
</dbReference>
<evidence type="ECO:0000256" key="6">
    <source>
        <dbReference type="ARBA" id="ARBA00022777"/>
    </source>
</evidence>